<protein>
    <submittedName>
        <fullName evidence="2">Uncharacterized protein</fullName>
    </submittedName>
</protein>
<accession>A0A0D2FME3</accession>
<reference evidence="2 3" key="1">
    <citation type="submission" date="2015-01" db="EMBL/GenBank/DDBJ databases">
        <title>The Genome Sequence of Rhinocladiella mackenzie CBS 650.93.</title>
        <authorList>
            <consortium name="The Broad Institute Genomics Platform"/>
            <person name="Cuomo C."/>
            <person name="de Hoog S."/>
            <person name="Gorbushina A."/>
            <person name="Stielow B."/>
            <person name="Teixiera M."/>
            <person name="Abouelleil A."/>
            <person name="Chapman S.B."/>
            <person name="Priest M."/>
            <person name="Young S.K."/>
            <person name="Wortman J."/>
            <person name="Nusbaum C."/>
            <person name="Birren B."/>
        </authorList>
    </citation>
    <scope>NUCLEOTIDE SEQUENCE [LARGE SCALE GENOMIC DNA]</scope>
    <source>
        <strain evidence="2 3">CBS 650.93</strain>
    </source>
</reference>
<dbReference type="STRING" id="1442369.A0A0D2FME3"/>
<keyword evidence="3" id="KW-1185">Reference proteome</keyword>
<dbReference type="Proteomes" id="UP000053617">
    <property type="component" value="Unassembled WGS sequence"/>
</dbReference>
<feature type="compositionally biased region" description="Basic and acidic residues" evidence="1">
    <location>
        <begin position="216"/>
        <end position="229"/>
    </location>
</feature>
<evidence type="ECO:0000313" key="3">
    <source>
        <dbReference type="Proteomes" id="UP000053617"/>
    </source>
</evidence>
<evidence type="ECO:0000256" key="1">
    <source>
        <dbReference type="SAM" id="MobiDB-lite"/>
    </source>
</evidence>
<organism evidence="2 3">
    <name type="scientific">Rhinocladiella mackenziei CBS 650.93</name>
    <dbReference type="NCBI Taxonomy" id="1442369"/>
    <lineage>
        <taxon>Eukaryota</taxon>
        <taxon>Fungi</taxon>
        <taxon>Dikarya</taxon>
        <taxon>Ascomycota</taxon>
        <taxon>Pezizomycotina</taxon>
        <taxon>Eurotiomycetes</taxon>
        <taxon>Chaetothyriomycetidae</taxon>
        <taxon>Chaetothyriales</taxon>
        <taxon>Herpotrichiellaceae</taxon>
        <taxon>Rhinocladiella</taxon>
    </lineage>
</organism>
<name>A0A0D2FME3_9EURO</name>
<dbReference type="EMBL" id="KN847479">
    <property type="protein sequence ID" value="KIX03152.1"/>
    <property type="molecule type" value="Genomic_DNA"/>
</dbReference>
<sequence>MTSQPLSQDDEVLAVPQNLPVALHVQEASLTSPTEGRSREDTRGVIEVVEKIEHGLMDSSRSVFAGLGLKRSRSGDGQGAGAQRLARPIIRRRSSSLGSVEGKTMKREDCLVQRRPPLKLPHFRSFNVPAWFVREQRIRRLEASNRSPSGNLPPIPIPPASRLYSLGPWASHSWPCPSRLIAQSLNGPCGIVPPLTPPEDLDPFKWDLPLQTEPDQGVHTESDVERDRAQSPPHSQPRPSSTSRPSEIRMPERSDIGQDEPSHSNWLGRACLHLCSVVQDGGSQQQLQMVVQTLPSQAKSSEFQPVFEIVVEAVQGRFTFPPYITITHAVSQVISMDEVPASPPATPNASYSSDDYFQDQTIFTHAAVVPAYHSQSPSSANIGPRPTNIIAAPSSIQISILERYIPPTTGQEVTDFFTLSRRSYLADRLLELSSNNGSLLLIYPTKVGGVAFANKYIGPVIEPFLRQFILLNGLYTDVAMQLGRMAAVANMKTFEETRELIAAMCEALAQRAPSRGIPNRYEIVHAETAEVSLDRALWRDWYIEQEQPRLRQHLVDYHKAGGRMPSRTGHVEVTPGMLAREVVEGIRQSRESAGNVGIEVGVFVIRRTIV</sequence>
<evidence type="ECO:0000313" key="2">
    <source>
        <dbReference type="EMBL" id="KIX03152.1"/>
    </source>
</evidence>
<feature type="compositionally biased region" description="Basic and acidic residues" evidence="1">
    <location>
        <begin position="246"/>
        <end position="262"/>
    </location>
</feature>
<dbReference type="HOGENOM" id="CLU_017164_2_0_1"/>
<feature type="region of interest" description="Disordered" evidence="1">
    <location>
        <begin position="191"/>
        <end position="262"/>
    </location>
</feature>
<proteinExistence type="predicted"/>
<dbReference type="AlphaFoldDB" id="A0A0D2FME3"/>
<feature type="compositionally biased region" description="Low complexity" evidence="1">
    <location>
        <begin position="230"/>
        <end position="245"/>
    </location>
</feature>
<dbReference type="GeneID" id="25294774"/>
<dbReference type="VEuPathDB" id="FungiDB:Z518_06703"/>
<dbReference type="RefSeq" id="XP_013270288.1">
    <property type="nucleotide sequence ID" value="XM_013414834.1"/>
</dbReference>
<dbReference type="OrthoDB" id="5407894at2759"/>
<gene>
    <name evidence="2" type="ORF">Z518_06703</name>
</gene>